<gene>
    <name evidence="1" type="ORF">EOT05_00410</name>
</gene>
<evidence type="ECO:0000313" key="1">
    <source>
        <dbReference type="EMBL" id="RWZ78219.1"/>
    </source>
</evidence>
<proteinExistence type="predicted"/>
<organism evidence="1 2">
    <name type="scientific">Candidatus Microsaccharimonas sossegonensis</name>
    <dbReference type="NCBI Taxonomy" id="2506948"/>
    <lineage>
        <taxon>Bacteria</taxon>
        <taxon>Candidatus Saccharimonadota</taxon>
        <taxon>Candidatus Saccharimonadia</taxon>
        <taxon>Candidatus Saccharimonadales</taxon>
        <taxon>Candidatus Saccharimonadaceae</taxon>
        <taxon>Candidatus Microsaccharimonas</taxon>
    </lineage>
</organism>
<dbReference type="AlphaFoldDB" id="A0A4Q0AGY3"/>
<sequence>MMKIISIKNLSPIKASLHNRFIIIASIFALITAPLLGVFTTANAAQITGRSVTLSSSAPSATGVTYTLSTAALPTTTAVKSMQIQFCTTASGSCTTPAGFSSSSSTLASQPTGLGATTGWTVNAATAGSLRIVNASNATTSSGAVSVSWNGVANPSATNTTFYGIITTYSDSAWTTAIDSGTVALSTATQIQVALTVGEALTFCAGTSITGQNCGTISGSTVSLGNASTTATASGTSVLAASTNASNGYSITVNGTTLTSGSNTITALAGGATSSVGTKQFGINLVGNTTPAVGSAVSGSGTGAAATNYGTANTFRFGSGETVATVGAPTNANTYTVSYIANIDGVTPPGAYTSNLTYVATANY</sequence>
<evidence type="ECO:0008006" key="3">
    <source>
        <dbReference type="Google" id="ProtNLM"/>
    </source>
</evidence>
<keyword evidence="2" id="KW-1185">Reference proteome</keyword>
<dbReference type="Proteomes" id="UP000289257">
    <property type="component" value="Unassembled WGS sequence"/>
</dbReference>
<dbReference type="EMBL" id="SCKX01000001">
    <property type="protein sequence ID" value="RWZ78219.1"/>
    <property type="molecule type" value="Genomic_DNA"/>
</dbReference>
<protein>
    <recommendedName>
        <fullName evidence="3">WxL domain-containing protein</fullName>
    </recommendedName>
</protein>
<comment type="caution">
    <text evidence="1">The sequence shown here is derived from an EMBL/GenBank/DDBJ whole genome shotgun (WGS) entry which is preliminary data.</text>
</comment>
<name>A0A4Q0AGY3_9BACT</name>
<accession>A0A4Q0AGY3</accession>
<reference evidence="1" key="1">
    <citation type="submission" date="2019-01" db="EMBL/GenBank/DDBJ databases">
        <title>Genomic signatures and co-occurrence patterns of the ultra-small Saccharimodia (Patescibacteria phylum) suggest a symbiotic lifestyle.</title>
        <authorList>
            <person name="Lemos L."/>
            <person name="Medeiros J."/>
            <person name="Andreote F."/>
            <person name="Fernandes G."/>
            <person name="Varani A."/>
            <person name="Oliveira G."/>
            <person name="Pylro V."/>
        </authorList>
    </citation>
    <scope>NUCLEOTIDE SEQUENCE [LARGE SCALE GENOMIC DNA]</scope>
    <source>
        <strain evidence="1">AMD02</strain>
    </source>
</reference>
<evidence type="ECO:0000313" key="2">
    <source>
        <dbReference type="Proteomes" id="UP000289257"/>
    </source>
</evidence>